<dbReference type="EMBL" id="CP002630">
    <property type="protein sequence ID" value="AEB11037.1"/>
    <property type="molecule type" value="Genomic_DNA"/>
</dbReference>
<evidence type="ECO:0000313" key="1">
    <source>
        <dbReference type="EMBL" id="AEB11037.1"/>
    </source>
</evidence>
<reference evidence="1 2" key="1">
    <citation type="journal article" date="2012" name="Stand. Genomic Sci.">
        <title>Complete genome sequence of the aerobic, heterotroph Marinithermus hydrothermalis type strain (T1(T)) from a deep-sea hydrothermal vent chimney.</title>
        <authorList>
            <person name="Copeland A."/>
            <person name="Gu W."/>
            <person name="Yasawong M."/>
            <person name="Lapidus A."/>
            <person name="Lucas S."/>
            <person name="Deshpande S."/>
            <person name="Pagani I."/>
            <person name="Tapia R."/>
            <person name="Cheng J.F."/>
            <person name="Goodwin L.A."/>
            <person name="Pitluck S."/>
            <person name="Liolios K."/>
            <person name="Ivanova N."/>
            <person name="Mavromatis K."/>
            <person name="Mikhailova N."/>
            <person name="Pati A."/>
            <person name="Chen A."/>
            <person name="Palaniappan K."/>
            <person name="Land M."/>
            <person name="Pan C."/>
            <person name="Brambilla E.M."/>
            <person name="Rohde M."/>
            <person name="Tindall B.J."/>
            <person name="Sikorski J."/>
            <person name="Goker M."/>
            <person name="Detter J.C."/>
            <person name="Bristow J."/>
            <person name="Eisen J.A."/>
            <person name="Markowitz V."/>
            <person name="Hugenholtz P."/>
            <person name="Kyrpides N.C."/>
            <person name="Klenk H.P."/>
            <person name="Woyke T."/>
        </authorList>
    </citation>
    <scope>NUCLEOTIDE SEQUENCE [LARGE SCALE GENOMIC DNA]</scope>
    <source>
        <strain evidence="2">DSM 14884 / JCM 11576 / T1</strain>
    </source>
</reference>
<name>F2NNM2_MARHT</name>
<evidence type="ECO:0000313" key="2">
    <source>
        <dbReference type="Proteomes" id="UP000007030"/>
    </source>
</evidence>
<dbReference type="HOGENOM" id="CLU_031037_1_0_0"/>
<protein>
    <submittedName>
        <fullName evidence="1">CRISPR-associated protein, Csd1 family</fullName>
    </submittedName>
</protein>
<dbReference type="RefSeq" id="WP_013703092.1">
    <property type="nucleotide sequence ID" value="NC_015387.1"/>
</dbReference>
<keyword evidence="2" id="KW-1185">Reference proteome</keyword>
<dbReference type="Pfam" id="PF09709">
    <property type="entry name" value="Cas_Csd1"/>
    <property type="match status" value="1"/>
</dbReference>
<dbReference type="InterPro" id="IPR010144">
    <property type="entry name" value="CRISPR-assoc_prot_Csd1-typ"/>
</dbReference>
<dbReference type="STRING" id="869210.Marky_0276"/>
<dbReference type="OrthoDB" id="9778918at2"/>
<gene>
    <name evidence="1" type="ordered locus">Marky_0276</name>
</gene>
<dbReference type="Proteomes" id="UP000007030">
    <property type="component" value="Chromosome"/>
</dbReference>
<dbReference type="AlphaFoldDB" id="F2NNM2"/>
<proteinExistence type="predicted"/>
<sequence length="603" mass="66788">MFKALVELGKALEQQGKLPPPGYYYYKEPIRWRVRVFPDRFLLTPIDRNAARPFSGRTSGVQAHFLVDEAGYALGVDRTPKGSPEKRAKEKFAAFCALLEKFLSWPDLRDKDLAREVERLLEGLRAGWGRDQLESTEIFSKEWVEFVPEVGPLQGTPLFEHPEAVRFWVTELAERAAPRGGEVIGQCAVCGQHAVRLVGRIPLGVKLVGNAPLHSFNQSAFPSYYGGSSPENNAHIGLCLPCADTASRAFNYLSQSENHRKSLISDSNKRDALTNQIALFWTKSPSAIEIGTQNLNGGELNALISEVLSESFASKPITPKPTLPQLQQLLSLPWRPVDSHLNLDDYGFYLAVLSPNVGRIALRDWMAVSLTTLKETLRTFLSATCIVPPGGGPAEPRAIGELVRALESANPNHLRGLLRTAYLGDPPPAGLLQAAVVRFRNARVLENPRESWRLRALASLLKLTLFYGKKEVERMEKLNPSHKTPAYLSGRLLAVLEEAQKRAQGFNLKRTLVERFYGAASTAPAATFGMLLRTAAVAHLPKAGRLNLLVEEILGALDDAGGFPKTLTLKEQAEFALGFYHQRASFREKTKEENLSEAEVQHE</sequence>
<dbReference type="KEGG" id="mhd:Marky_0276"/>
<dbReference type="NCBIfam" id="TIGR01863">
    <property type="entry name" value="cas_Csd1"/>
    <property type="match status" value="1"/>
</dbReference>
<accession>F2NNM2</accession>
<dbReference type="eggNOG" id="ENOG502Z7WH">
    <property type="taxonomic scope" value="Bacteria"/>
</dbReference>
<organism evidence="1 2">
    <name type="scientific">Marinithermus hydrothermalis (strain DSM 14884 / JCM 11576 / T1)</name>
    <dbReference type="NCBI Taxonomy" id="869210"/>
    <lineage>
        <taxon>Bacteria</taxon>
        <taxon>Thermotogati</taxon>
        <taxon>Deinococcota</taxon>
        <taxon>Deinococci</taxon>
        <taxon>Thermales</taxon>
        <taxon>Thermaceae</taxon>
        <taxon>Marinithermus</taxon>
    </lineage>
</organism>